<protein>
    <submittedName>
        <fullName evidence="6">Putative secreted protein</fullName>
    </submittedName>
</protein>
<dbReference type="GO" id="GO:0008237">
    <property type="term" value="F:metallopeptidase activity"/>
    <property type="evidence" value="ECO:0007669"/>
    <property type="project" value="InterPro"/>
</dbReference>
<keyword evidence="3" id="KW-0106">Calcium</keyword>
<evidence type="ECO:0000256" key="3">
    <source>
        <dbReference type="ARBA" id="ARBA00022837"/>
    </source>
</evidence>
<organism evidence="6 7">
    <name type="scientific">Lysobacter dokdonensis DS-58</name>
    <dbReference type="NCBI Taxonomy" id="1300345"/>
    <lineage>
        <taxon>Bacteria</taxon>
        <taxon>Pseudomonadati</taxon>
        <taxon>Pseudomonadota</taxon>
        <taxon>Gammaproteobacteria</taxon>
        <taxon>Lysobacterales</taxon>
        <taxon>Lysobacteraceae</taxon>
        <taxon>Noviluteimonas</taxon>
    </lineage>
</organism>
<keyword evidence="2" id="KW-0677">Repeat</keyword>
<gene>
    <name evidence="6" type="ORF">LF41_646</name>
</gene>
<dbReference type="RefSeq" id="WP_036169937.1">
    <property type="nucleotide sequence ID" value="NZ_JRKJ01000018.1"/>
</dbReference>
<evidence type="ECO:0000256" key="2">
    <source>
        <dbReference type="ARBA" id="ARBA00022737"/>
    </source>
</evidence>
<comment type="caution">
    <text evidence="6">The sequence shown here is derived from an EMBL/GenBank/DDBJ whole genome shotgun (WGS) entry which is preliminary data.</text>
</comment>
<dbReference type="InterPro" id="IPR024079">
    <property type="entry name" value="MetalloPept_cat_dom_sf"/>
</dbReference>
<dbReference type="STRING" id="1300345.LF41_646"/>
<dbReference type="SUPFAM" id="SSF55486">
    <property type="entry name" value="Metalloproteases ('zincins'), catalytic domain"/>
    <property type="match status" value="1"/>
</dbReference>
<evidence type="ECO:0000313" key="6">
    <source>
        <dbReference type="EMBL" id="KGQ18617.1"/>
    </source>
</evidence>
<dbReference type="InterPro" id="IPR038081">
    <property type="entry name" value="CalX-like_sf"/>
</dbReference>
<feature type="domain" description="Calx-beta" evidence="5">
    <location>
        <begin position="760"/>
        <end position="823"/>
    </location>
</feature>
<keyword evidence="7" id="KW-1185">Reference proteome</keyword>
<proteinExistence type="predicted"/>
<evidence type="ECO:0000259" key="5">
    <source>
        <dbReference type="Pfam" id="PF03160"/>
    </source>
</evidence>
<reference evidence="6 7" key="1">
    <citation type="submission" date="2014-09" db="EMBL/GenBank/DDBJ databases">
        <title>Genome sequences of Lysobacter dokdonensis DS-58.</title>
        <authorList>
            <person name="Kim J.F."/>
            <person name="Kwak M.-J."/>
        </authorList>
    </citation>
    <scope>NUCLEOTIDE SEQUENCE [LARGE SCALE GENOMIC DNA]</scope>
    <source>
        <strain evidence="6 7">DS-58</strain>
    </source>
</reference>
<dbReference type="GO" id="GO:0007154">
    <property type="term" value="P:cell communication"/>
    <property type="evidence" value="ECO:0007669"/>
    <property type="project" value="InterPro"/>
</dbReference>
<accession>A0A0A2WIS4</accession>
<dbReference type="SUPFAM" id="SSF141072">
    <property type="entry name" value="CalX-like"/>
    <property type="match status" value="2"/>
</dbReference>
<dbReference type="eggNOG" id="COG3291">
    <property type="taxonomic scope" value="Bacteria"/>
</dbReference>
<dbReference type="Proteomes" id="UP000030518">
    <property type="component" value="Unassembled WGS sequence"/>
</dbReference>
<evidence type="ECO:0000313" key="7">
    <source>
        <dbReference type="Proteomes" id="UP000030518"/>
    </source>
</evidence>
<dbReference type="InterPro" id="IPR003644">
    <property type="entry name" value="Calx_beta"/>
</dbReference>
<keyword evidence="1" id="KW-0732">Signal</keyword>
<dbReference type="Gene3D" id="2.60.40.2030">
    <property type="match status" value="2"/>
</dbReference>
<dbReference type="Pfam" id="PF13583">
    <property type="entry name" value="Reprolysin_4"/>
    <property type="match status" value="1"/>
</dbReference>
<dbReference type="Pfam" id="PF03160">
    <property type="entry name" value="Calx-beta"/>
    <property type="match status" value="2"/>
</dbReference>
<dbReference type="AlphaFoldDB" id="A0A0A2WIS4"/>
<feature type="region of interest" description="Disordered" evidence="4">
    <location>
        <begin position="853"/>
        <end position="872"/>
    </location>
</feature>
<dbReference type="EMBL" id="JRKJ01000018">
    <property type="protein sequence ID" value="KGQ18617.1"/>
    <property type="molecule type" value="Genomic_DNA"/>
</dbReference>
<dbReference type="PATRIC" id="fig|1300345.3.peg.2310"/>
<dbReference type="OrthoDB" id="1114329at2"/>
<evidence type="ECO:0000256" key="1">
    <source>
        <dbReference type="ARBA" id="ARBA00022729"/>
    </source>
</evidence>
<sequence>MRVLSAGVALSLVAGIAWWRGGEDAAQVVASAPRGSNARATLTIPAGATREMPRSFAFDAAIARNAVRDGALHVSLPDGADYAVAIERNYTDANGNWHVVGRTKTRLGPQAMVMTFRGAAVFGVLPTPDGGLLHVVTGPRNRVTIAPAGDLVPAAATSRDTDVRIPPRRKTEITRVSTAARTASAAQKFRADGTTQPRTAPIARSAIASQAPIDTTPVRIDVIALYSQDLITARGSVANAEAEVANLFAIANQAHRDSGARITLNPVRVQLLSTVPAVTQNGPVLDALTNQQYGDIEAIRDNYAGDLVTLVRPYQDGDPSCGVAWLTGEGMHRNAGGSPTYGYSVVNVGGCSPYVLAHELGHLMGSMHDRQTSRDPETGNLDYGAYAFSFGYRNDAFATVMAYPQGMPRIGYFSNPGSTACGSPCGIEEASDNVRSLNLMAPMIAGFRGTKGTVSISDVEAVELRASHELELYVPVLLSGPAPAEGATFEVQVIGGTATQGVDYRMPADASTYLSPGWRSGGVPIVLIGDDEIEPDETILLRLVARAGTNVPIADATATLTIVADDPRPMITGRLWFPLGIDSAGLNPTLKVYGVDGTDEGDYWETLWPNADQTFAIPVAYGSELRIENYPSTAWGAMKPALVQEVHGDRALPLMFLDTYALSGQIKFAPGSTPPTTRRVMSVHAWSHGVEVASDIVLVQPPEFRYITRVPVGSTLEMTISAGDSWKPYVAYLQDFAPRDQIFDPVLSNLPTIFATGPDTVPEGTTSFPIYVELSEPAGAQGVNFRWRTLDGTAKAGTHYVAGTGQGRIQPGAEYATITLALPPGNTRPDPARYFDFVVDQVTGATASTATKRTWIGDDDRRTGGPGAKSAQ</sequence>
<evidence type="ECO:0000256" key="4">
    <source>
        <dbReference type="SAM" id="MobiDB-lite"/>
    </source>
</evidence>
<dbReference type="GO" id="GO:0016020">
    <property type="term" value="C:membrane"/>
    <property type="evidence" value="ECO:0007669"/>
    <property type="project" value="InterPro"/>
</dbReference>
<name>A0A0A2WIS4_9GAMM</name>
<dbReference type="Gene3D" id="3.40.390.10">
    <property type="entry name" value="Collagenase (Catalytic Domain)"/>
    <property type="match status" value="1"/>
</dbReference>
<feature type="domain" description="Calx-beta" evidence="5">
    <location>
        <begin position="474"/>
        <end position="565"/>
    </location>
</feature>